<accession>A0ABW5N7P2</accession>
<dbReference type="RefSeq" id="WP_378257340.1">
    <property type="nucleotide sequence ID" value="NZ_JBHSJV010000001.1"/>
</dbReference>
<evidence type="ECO:0000256" key="9">
    <source>
        <dbReference type="ARBA" id="ARBA00023284"/>
    </source>
</evidence>
<feature type="domain" description="Thioredoxin-like fold" evidence="12">
    <location>
        <begin position="364"/>
        <end position="512"/>
    </location>
</feature>
<comment type="similarity">
    <text evidence="2">Belongs to the VKOR family.</text>
</comment>
<sequence>METSLIALVVSLLKKNKIPFDKKELTFQIQSHPSYPSLHAITGVLSHFNIENIAAEVPTDIETLLQLPNYFIAQIQDKQGPQLVFAEKKQQHIHLNHQKKQVLSHNEFLKKFTGILVAVEKPENQVTKPKSTFLFPTLLISFVCILSVYLIISPPFSFIHFSYLILAIIGLFISITIVKQELGIHTTIGEVFCSSNNNKKDCDAVLSSKGATLINGYKLSDISLLYFCSLTIATAIQFKTPSLSYLLSLLAIPITCYSIYYQYFVVKKWCLLCLSLVGVLWCQGILAIINPPFSHSWNIHNIAVYTIIILFTFTAWYYIKPLLFELHELRKTNISNTKFKRNITLFETMLQQSPQINTQLPDQKEIIFGNPKASLEIVVITNPFCGHCKSVHTQIHDILKQYGAHVKIIIRFNINTTSPDQNPIKVTTRLLELYKEEGTISCLEAMTDIYENGKAAQWLKKWGECSNEKAYRAVLEAAYSWCIKHNINFTPHLLLNGKAYPKQYQRTDLLFFIEELADAAVDS</sequence>
<dbReference type="Gene3D" id="3.40.30.10">
    <property type="entry name" value="Glutaredoxin"/>
    <property type="match status" value="1"/>
</dbReference>
<keyword evidence="7 10" id="KW-0472">Membrane</keyword>
<feature type="transmembrane region" description="Helical" evidence="10">
    <location>
        <begin position="302"/>
        <end position="319"/>
    </location>
</feature>
<keyword evidence="6" id="KW-0560">Oxidoreductase</keyword>
<dbReference type="SUPFAM" id="SSF52833">
    <property type="entry name" value="Thioredoxin-like"/>
    <property type="match status" value="1"/>
</dbReference>
<keyword evidence="3 10" id="KW-0812">Transmembrane</keyword>
<evidence type="ECO:0000256" key="5">
    <source>
        <dbReference type="ARBA" id="ARBA00022989"/>
    </source>
</evidence>
<evidence type="ECO:0000256" key="4">
    <source>
        <dbReference type="ARBA" id="ARBA00022719"/>
    </source>
</evidence>
<comment type="subcellular location">
    <subcellularLocation>
        <location evidence="1">Membrane</location>
        <topology evidence="1">Multi-pass membrane protein</topology>
    </subcellularLocation>
</comment>
<dbReference type="Pfam" id="PF07884">
    <property type="entry name" value="VKOR"/>
    <property type="match status" value="1"/>
</dbReference>
<evidence type="ECO:0000259" key="11">
    <source>
        <dbReference type="Pfam" id="PF07884"/>
    </source>
</evidence>
<name>A0ABW5N7P2_9FLAO</name>
<comment type="caution">
    <text evidence="13">The sequence shown here is derived from an EMBL/GenBank/DDBJ whole genome shotgun (WGS) entry which is preliminary data.</text>
</comment>
<evidence type="ECO:0000256" key="1">
    <source>
        <dbReference type="ARBA" id="ARBA00004141"/>
    </source>
</evidence>
<evidence type="ECO:0000259" key="12">
    <source>
        <dbReference type="Pfam" id="PF13462"/>
    </source>
</evidence>
<dbReference type="EMBL" id="JBHULX010000004">
    <property type="protein sequence ID" value="MFD2590628.1"/>
    <property type="molecule type" value="Genomic_DNA"/>
</dbReference>
<evidence type="ECO:0000256" key="8">
    <source>
        <dbReference type="ARBA" id="ARBA00023157"/>
    </source>
</evidence>
<dbReference type="Proteomes" id="UP001597459">
    <property type="component" value="Unassembled WGS sequence"/>
</dbReference>
<dbReference type="InterPro" id="IPR012336">
    <property type="entry name" value="Thioredoxin-like_fold"/>
</dbReference>
<dbReference type="CDD" id="cd12921">
    <property type="entry name" value="VKOR_4"/>
    <property type="match status" value="1"/>
</dbReference>
<dbReference type="PROSITE" id="PS00194">
    <property type="entry name" value="THIOREDOXIN_1"/>
    <property type="match status" value="1"/>
</dbReference>
<evidence type="ECO:0000256" key="7">
    <source>
        <dbReference type="ARBA" id="ARBA00023136"/>
    </source>
</evidence>
<keyword evidence="4" id="KW-0874">Quinone</keyword>
<feature type="transmembrane region" description="Helical" evidence="10">
    <location>
        <begin position="244"/>
        <end position="263"/>
    </location>
</feature>
<evidence type="ECO:0000256" key="6">
    <source>
        <dbReference type="ARBA" id="ARBA00023002"/>
    </source>
</evidence>
<dbReference type="InterPro" id="IPR017937">
    <property type="entry name" value="Thioredoxin_CS"/>
</dbReference>
<gene>
    <name evidence="13" type="ORF">ACFSTE_07260</name>
</gene>
<evidence type="ECO:0000256" key="2">
    <source>
        <dbReference type="ARBA" id="ARBA00006214"/>
    </source>
</evidence>
<dbReference type="Gene3D" id="3.90.70.10">
    <property type="entry name" value="Cysteine proteinases"/>
    <property type="match status" value="1"/>
</dbReference>
<evidence type="ECO:0000256" key="10">
    <source>
        <dbReference type="SAM" id="Phobius"/>
    </source>
</evidence>
<protein>
    <submittedName>
        <fullName evidence="13">Vitamin K epoxide reductase family protein</fullName>
    </submittedName>
</protein>
<organism evidence="13 14">
    <name type="scientific">Aquimarina hainanensis</name>
    <dbReference type="NCBI Taxonomy" id="1578017"/>
    <lineage>
        <taxon>Bacteria</taxon>
        <taxon>Pseudomonadati</taxon>
        <taxon>Bacteroidota</taxon>
        <taxon>Flavobacteriia</taxon>
        <taxon>Flavobacteriales</taxon>
        <taxon>Flavobacteriaceae</taxon>
        <taxon>Aquimarina</taxon>
    </lineage>
</organism>
<dbReference type="InterPro" id="IPR012932">
    <property type="entry name" value="VKOR"/>
</dbReference>
<feature type="transmembrane region" description="Helical" evidence="10">
    <location>
        <begin position="158"/>
        <end position="178"/>
    </location>
</feature>
<feature type="domain" description="Vitamin K epoxide reductase" evidence="11">
    <location>
        <begin position="163"/>
        <end position="287"/>
    </location>
</feature>
<keyword evidence="9" id="KW-0676">Redox-active center</keyword>
<reference evidence="14" key="1">
    <citation type="journal article" date="2019" name="Int. J. Syst. Evol. Microbiol.">
        <title>The Global Catalogue of Microorganisms (GCM) 10K type strain sequencing project: providing services to taxonomists for standard genome sequencing and annotation.</title>
        <authorList>
            <consortium name="The Broad Institute Genomics Platform"/>
            <consortium name="The Broad Institute Genome Sequencing Center for Infectious Disease"/>
            <person name="Wu L."/>
            <person name="Ma J."/>
        </authorList>
    </citation>
    <scope>NUCLEOTIDE SEQUENCE [LARGE SCALE GENOMIC DNA]</scope>
    <source>
        <strain evidence="14">KCTC 42423</strain>
    </source>
</reference>
<keyword evidence="5 10" id="KW-1133">Transmembrane helix</keyword>
<keyword evidence="8" id="KW-1015">Disulfide bond</keyword>
<evidence type="ECO:0000313" key="14">
    <source>
        <dbReference type="Proteomes" id="UP001597459"/>
    </source>
</evidence>
<dbReference type="InterPro" id="IPR036249">
    <property type="entry name" value="Thioredoxin-like_sf"/>
</dbReference>
<dbReference type="Pfam" id="PF13462">
    <property type="entry name" value="Thioredoxin_4"/>
    <property type="match status" value="1"/>
</dbReference>
<evidence type="ECO:0000313" key="13">
    <source>
        <dbReference type="EMBL" id="MFD2590628.1"/>
    </source>
</evidence>
<feature type="transmembrane region" description="Helical" evidence="10">
    <location>
        <begin position="133"/>
        <end position="152"/>
    </location>
</feature>
<dbReference type="Gene3D" id="1.20.1440.130">
    <property type="entry name" value="VKOR domain"/>
    <property type="match status" value="1"/>
</dbReference>
<keyword evidence="14" id="KW-1185">Reference proteome</keyword>
<evidence type="ECO:0000256" key="3">
    <source>
        <dbReference type="ARBA" id="ARBA00022692"/>
    </source>
</evidence>
<feature type="transmembrane region" description="Helical" evidence="10">
    <location>
        <begin position="270"/>
        <end position="290"/>
    </location>
</feature>
<dbReference type="InterPro" id="IPR038354">
    <property type="entry name" value="VKOR_sf"/>
</dbReference>
<proteinExistence type="inferred from homology"/>